<reference evidence="2 3" key="1">
    <citation type="journal article" date="2022" name="bioRxiv">
        <title>Genomics of Preaxostyla Flagellates Illuminates Evolutionary Transitions and the Path Towards Mitochondrial Loss.</title>
        <authorList>
            <person name="Novak L.V.F."/>
            <person name="Treitli S.C."/>
            <person name="Pyrih J."/>
            <person name="Halakuc P."/>
            <person name="Pipaliya S.V."/>
            <person name="Vacek V."/>
            <person name="Brzon O."/>
            <person name="Soukal P."/>
            <person name="Eme L."/>
            <person name="Dacks J.B."/>
            <person name="Karnkowska A."/>
            <person name="Elias M."/>
            <person name="Hampl V."/>
        </authorList>
    </citation>
    <scope>NUCLEOTIDE SEQUENCE [LARGE SCALE GENOMIC DNA]</scope>
    <source>
        <strain evidence="2">NAU3</strain>
        <tissue evidence="2">Gut</tissue>
    </source>
</reference>
<accession>A0ABQ9XIS3</accession>
<comment type="caution">
    <text evidence="2">The sequence shown here is derived from an EMBL/GenBank/DDBJ whole genome shotgun (WGS) entry which is preliminary data.</text>
</comment>
<name>A0ABQ9XIS3_9EUKA</name>
<dbReference type="Gene3D" id="1.10.472.10">
    <property type="entry name" value="Cyclin-like"/>
    <property type="match status" value="1"/>
</dbReference>
<dbReference type="Proteomes" id="UP001281761">
    <property type="component" value="Unassembled WGS sequence"/>
</dbReference>
<evidence type="ECO:0000313" key="2">
    <source>
        <dbReference type="EMBL" id="KAK2951228.1"/>
    </source>
</evidence>
<dbReference type="EMBL" id="JARBJD010000122">
    <property type="protein sequence ID" value="KAK2951228.1"/>
    <property type="molecule type" value="Genomic_DNA"/>
</dbReference>
<proteinExistence type="predicted"/>
<gene>
    <name evidence="2" type="ORF">BLNAU_13844</name>
</gene>
<feature type="region of interest" description="Disordered" evidence="1">
    <location>
        <begin position="14"/>
        <end position="47"/>
    </location>
</feature>
<evidence type="ECO:0000256" key="1">
    <source>
        <dbReference type="SAM" id="MobiDB-lite"/>
    </source>
</evidence>
<organism evidence="2 3">
    <name type="scientific">Blattamonas nauphoetae</name>
    <dbReference type="NCBI Taxonomy" id="2049346"/>
    <lineage>
        <taxon>Eukaryota</taxon>
        <taxon>Metamonada</taxon>
        <taxon>Preaxostyla</taxon>
        <taxon>Oxymonadida</taxon>
        <taxon>Blattamonas</taxon>
    </lineage>
</organism>
<evidence type="ECO:0000313" key="3">
    <source>
        <dbReference type="Proteomes" id="UP001281761"/>
    </source>
</evidence>
<keyword evidence="3" id="KW-1185">Reference proteome</keyword>
<protein>
    <recommendedName>
        <fullName evidence="4">Cyclin N-terminal domain-containing protein</fullName>
    </recommendedName>
</protein>
<evidence type="ECO:0008006" key="4">
    <source>
        <dbReference type="Google" id="ProtNLM"/>
    </source>
</evidence>
<sequence>MNDLEEFLTIKGSVIAPNPNQSNHSPTSREKTPNPPSHFYQTRPRNLDPIPSPHLMESVISFDSPVSLRTVDSIAIFFSLSAVFCSDVQKSLQLSIQSTQKCIALEAAASSDDNSHTLQTTLKNSFWIGSRPFALLLDAIDTPRCLTSFSSLFSSDFVQLFGAIRFILHSFARYANLGRSELALALVLLCRAVLPLSNAHTDTKRTIGHLTKSNAGTLLLISVISACKHLRDNRVSILQIANTFHLNRTELLKSEISFYSALNWCVSSIESDLQLMFSFFDSIEVVTDAMMPAIAQLGPAKISAKN</sequence>